<feature type="signal peptide" evidence="1">
    <location>
        <begin position="1"/>
        <end position="22"/>
    </location>
</feature>
<gene>
    <name evidence="2" type="primary">105261973</name>
</gene>
<evidence type="ECO:0000313" key="2">
    <source>
        <dbReference type="EnsemblMetazoa" id="MDOA016538-PA"/>
    </source>
</evidence>
<dbReference type="VEuPathDB" id="VectorBase:MDOMA2_004865"/>
<accession>A0A1I8NKA6</accession>
<keyword evidence="1" id="KW-0732">Signal</keyword>
<dbReference type="EnsemblMetazoa" id="MDOA016538-RA">
    <property type="protein sequence ID" value="MDOA016538-PA"/>
    <property type="gene ID" value="MDOA016538"/>
</dbReference>
<dbReference type="AlphaFoldDB" id="A0A1I8NKA6"/>
<reference evidence="2" key="1">
    <citation type="submission" date="2020-05" db="UniProtKB">
        <authorList>
            <consortium name="EnsemblMetazoa"/>
        </authorList>
    </citation>
    <scope>IDENTIFICATION</scope>
    <source>
        <strain evidence="2">Aabys</strain>
    </source>
</reference>
<protein>
    <submittedName>
        <fullName evidence="2">Uncharacterized protein</fullName>
    </submittedName>
</protein>
<dbReference type="VEuPathDB" id="VectorBase:MDOA016538"/>
<evidence type="ECO:0000256" key="1">
    <source>
        <dbReference type="SAM" id="SignalP"/>
    </source>
</evidence>
<name>A0A1I8NKA6_MUSDO</name>
<feature type="chain" id="PRO_5044561827" evidence="1">
    <location>
        <begin position="23"/>
        <end position="107"/>
    </location>
</feature>
<organism evidence="2">
    <name type="scientific">Musca domestica</name>
    <name type="common">House fly</name>
    <dbReference type="NCBI Taxonomy" id="7370"/>
    <lineage>
        <taxon>Eukaryota</taxon>
        <taxon>Metazoa</taxon>
        <taxon>Ecdysozoa</taxon>
        <taxon>Arthropoda</taxon>
        <taxon>Hexapoda</taxon>
        <taxon>Insecta</taxon>
        <taxon>Pterygota</taxon>
        <taxon>Neoptera</taxon>
        <taxon>Endopterygota</taxon>
        <taxon>Diptera</taxon>
        <taxon>Brachycera</taxon>
        <taxon>Muscomorpha</taxon>
        <taxon>Muscoidea</taxon>
        <taxon>Muscidae</taxon>
        <taxon>Musca</taxon>
    </lineage>
</organism>
<sequence>MILKIFFVCTLMAITLMSMSESASLGKLNVFVGGSSREETISLDDDKNLVIKGRQTQRWPQWSSGKEIVLHIQYKGNTEGYQASYNLTQTPLYASLPVSLNQLLDNS</sequence>
<proteinExistence type="predicted"/>